<comment type="cofactor">
    <cofactor evidence="2">
        <name>[4Fe-4S] cluster</name>
        <dbReference type="ChEBI" id="CHEBI:49883"/>
    </cofactor>
</comment>
<sequence length="214" mass="24078">MDDISNQHANHTSKLTTRQAFQFHGILKHDLKKSMKKINGSVLDSIAACGDVNRNTMCNLNPYQSRVHKEVNDYATTISNHLLLRTGAYHEIWLDGKKVLDSSEEKEPIYGKMYLPRKFKIGIAVPPSNDIDVYLQDIGLIAIVDKDKLVGFNIIIGGSMGMTHGNTDTYPQLGRLIGFIPKEKVIEVCEKLLTIQHVIMLIVKIAKMHVLNIQ</sequence>
<dbReference type="GO" id="GO:0004783">
    <property type="term" value="F:sulfite reductase (NADPH) activity"/>
    <property type="evidence" value="ECO:0007669"/>
    <property type="project" value="UniProtKB-EC"/>
</dbReference>
<comment type="cofactor">
    <cofactor evidence="1">
        <name>siroheme</name>
        <dbReference type="ChEBI" id="CHEBI:60052"/>
    </cofactor>
</comment>
<evidence type="ECO:0000259" key="8">
    <source>
        <dbReference type="Pfam" id="PF01077"/>
    </source>
</evidence>
<evidence type="ECO:0000256" key="2">
    <source>
        <dbReference type="ARBA" id="ARBA00001966"/>
    </source>
</evidence>
<keyword evidence="3" id="KW-0004">4Fe-4S</keyword>
<dbReference type="InterPro" id="IPR045854">
    <property type="entry name" value="NO2/SO3_Rdtase_4Fe4S_sf"/>
</dbReference>
<evidence type="ECO:0000313" key="10">
    <source>
        <dbReference type="EMBL" id="SUM67999.1"/>
    </source>
</evidence>
<dbReference type="PANTHER" id="PTHR11493">
    <property type="entry name" value="SULFITE REDUCTASE [NADPH] SUBUNIT BETA-RELATED"/>
    <property type="match status" value="1"/>
</dbReference>
<reference evidence="10 11" key="1">
    <citation type="submission" date="2018-06" db="EMBL/GenBank/DDBJ databases">
        <authorList>
            <consortium name="Pathogen Informatics"/>
            <person name="Doyle S."/>
        </authorList>
    </citation>
    <scope>NUCLEOTIDE SEQUENCE [LARGE SCALE GENOMIC DNA]</scope>
    <source>
        <strain evidence="10 11">NCTC11807</strain>
    </source>
</reference>
<dbReference type="GO" id="GO:0000103">
    <property type="term" value="P:sulfate assimilation"/>
    <property type="evidence" value="ECO:0007669"/>
    <property type="project" value="TreeGrafter"/>
</dbReference>
<evidence type="ECO:0000256" key="5">
    <source>
        <dbReference type="ARBA" id="ARBA00023002"/>
    </source>
</evidence>
<keyword evidence="5 10" id="KW-0560">Oxidoreductase</keyword>
<evidence type="ECO:0000256" key="3">
    <source>
        <dbReference type="ARBA" id="ARBA00022485"/>
    </source>
</evidence>
<feature type="domain" description="Nitrite/Sulfite reductase ferredoxin-like" evidence="9">
    <location>
        <begin position="2"/>
        <end position="38"/>
    </location>
</feature>
<evidence type="ECO:0000259" key="9">
    <source>
        <dbReference type="Pfam" id="PF03460"/>
    </source>
</evidence>
<dbReference type="AlphaFoldDB" id="A0A380GXJ9"/>
<protein>
    <submittedName>
        <fullName evidence="10">Sulfite reductase subunit beta</fullName>
        <ecNumber evidence="10">1.8.1.2</ecNumber>
    </submittedName>
</protein>
<dbReference type="InterPro" id="IPR045169">
    <property type="entry name" value="NO2/SO3_Rdtase_4Fe4S_prot"/>
</dbReference>
<dbReference type="Gene3D" id="3.30.413.10">
    <property type="entry name" value="Sulfite Reductase Hemoprotein, domain 1"/>
    <property type="match status" value="1"/>
</dbReference>
<organism evidence="10 11">
    <name type="scientific">Staphylococcus saccharolyticus</name>
    <dbReference type="NCBI Taxonomy" id="33028"/>
    <lineage>
        <taxon>Bacteria</taxon>
        <taxon>Bacillati</taxon>
        <taxon>Bacillota</taxon>
        <taxon>Bacilli</taxon>
        <taxon>Bacillales</taxon>
        <taxon>Staphylococcaceae</taxon>
        <taxon>Staphylococcus</taxon>
    </lineage>
</organism>
<dbReference type="InterPro" id="IPR006067">
    <property type="entry name" value="NO2/SO3_Rdtase_4Fe4S_dom"/>
</dbReference>
<dbReference type="GO" id="GO:0050311">
    <property type="term" value="F:sulfite reductase (ferredoxin) activity"/>
    <property type="evidence" value="ECO:0007669"/>
    <property type="project" value="TreeGrafter"/>
</dbReference>
<keyword evidence="6" id="KW-0408">Iron</keyword>
<dbReference type="GO" id="GO:0020037">
    <property type="term" value="F:heme binding"/>
    <property type="evidence" value="ECO:0007669"/>
    <property type="project" value="InterPro"/>
</dbReference>
<dbReference type="SUPFAM" id="SSF55124">
    <property type="entry name" value="Nitrite/Sulfite reductase N-terminal domain-like"/>
    <property type="match status" value="1"/>
</dbReference>
<dbReference type="GO" id="GO:0009337">
    <property type="term" value="C:sulfite reductase complex (NADPH)"/>
    <property type="evidence" value="ECO:0007669"/>
    <property type="project" value="TreeGrafter"/>
</dbReference>
<dbReference type="InterPro" id="IPR036136">
    <property type="entry name" value="Nit/Sulf_reduc_fer-like_dom_sf"/>
</dbReference>
<dbReference type="GO" id="GO:0051539">
    <property type="term" value="F:4 iron, 4 sulfur cluster binding"/>
    <property type="evidence" value="ECO:0007669"/>
    <property type="project" value="UniProtKB-KW"/>
</dbReference>
<gene>
    <name evidence="10" type="primary">cysI_2</name>
    <name evidence="10" type="ORF">NCTC11807_00387</name>
</gene>
<dbReference type="GO" id="GO:0046872">
    <property type="term" value="F:metal ion binding"/>
    <property type="evidence" value="ECO:0007669"/>
    <property type="project" value="UniProtKB-KW"/>
</dbReference>
<evidence type="ECO:0000313" key="11">
    <source>
        <dbReference type="Proteomes" id="UP000255425"/>
    </source>
</evidence>
<dbReference type="Pfam" id="PF01077">
    <property type="entry name" value="NIR_SIR"/>
    <property type="match status" value="1"/>
</dbReference>
<keyword evidence="7" id="KW-0411">Iron-sulfur</keyword>
<evidence type="ECO:0000256" key="1">
    <source>
        <dbReference type="ARBA" id="ARBA00001929"/>
    </source>
</evidence>
<evidence type="ECO:0000256" key="7">
    <source>
        <dbReference type="ARBA" id="ARBA00023014"/>
    </source>
</evidence>
<dbReference type="Pfam" id="PF03460">
    <property type="entry name" value="NIR_SIR_ferr"/>
    <property type="match status" value="1"/>
</dbReference>
<dbReference type="EMBL" id="UHDZ01000001">
    <property type="protein sequence ID" value="SUM67999.1"/>
    <property type="molecule type" value="Genomic_DNA"/>
</dbReference>
<name>A0A380GXJ9_9STAP</name>
<dbReference type="Proteomes" id="UP000255425">
    <property type="component" value="Unassembled WGS sequence"/>
</dbReference>
<accession>A0A380GXJ9</accession>
<feature type="domain" description="Nitrite/sulphite reductase 4Fe-4S" evidence="8">
    <location>
        <begin position="76"/>
        <end position="197"/>
    </location>
</feature>
<dbReference type="SUPFAM" id="SSF56014">
    <property type="entry name" value="Nitrite and sulphite reductase 4Fe-4S domain-like"/>
    <property type="match status" value="1"/>
</dbReference>
<dbReference type="EC" id="1.8.1.2" evidence="10"/>
<proteinExistence type="predicted"/>
<dbReference type="PANTHER" id="PTHR11493:SF47">
    <property type="entry name" value="SULFITE REDUCTASE [NADPH] SUBUNIT BETA"/>
    <property type="match status" value="1"/>
</dbReference>
<keyword evidence="11" id="KW-1185">Reference proteome</keyword>
<dbReference type="InterPro" id="IPR005117">
    <property type="entry name" value="NiRdtase/SiRdtase_haem-b_fer"/>
</dbReference>
<evidence type="ECO:0000256" key="6">
    <source>
        <dbReference type="ARBA" id="ARBA00023004"/>
    </source>
</evidence>
<keyword evidence="4" id="KW-0479">Metal-binding</keyword>
<evidence type="ECO:0000256" key="4">
    <source>
        <dbReference type="ARBA" id="ARBA00022723"/>
    </source>
</evidence>